<dbReference type="InterPro" id="IPR045864">
    <property type="entry name" value="aa-tRNA-synth_II/BPL/LPL"/>
</dbReference>
<accession>A0A392QHV5</accession>
<name>A0A392QHV5_9FABA</name>
<comment type="caution">
    <text evidence="2">The sequence shown here is derived from an EMBL/GenBank/DDBJ whole genome shotgun (WGS) entry which is preliminary data.</text>
</comment>
<keyword evidence="3" id="KW-1185">Reference proteome</keyword>
<proteinExistence type="predicted"/>
<keyword evidence="2" id="KW-0436">Ligase</keyword>
<dbReference type="Proteomes" id="UP000265520">
    <property type="component" value="Unassembled WGS sequence"/>
</dbReference>
<evidence type="ECO:0000313" key="2">
    <source>
        <dbReference type="EMBL" id="MCI23126.1"/>
    </source>
</evidence>
<evidence type="ECO:0000313" key="3">
    <source>
        <dbReference type="Proteomes" id="UP000265520"/>
    </source>
</evidence>
<dbReference type="Gene3D" id="3.30.930.10">
    <property type="entry name" value="Bira Bifunctional Protein, Domain 2"/>
    <property type="match status" value="1"/>
</dbReference>
<feature type="non-terminal residue" evidence="2">
    <location>
        <position position="1"/>
    </location>
</feature>
<dbReference type="GO" id="GO:0016874">
    <property type="term" value="F:ligase activity"/>
    <property type="evidence" value="ECO:0007669"/>
    <property type="project" value="UniProtKB-KW"/>
</dbReference>
<evidence type="ECO:0000256" key="1">
    <source>
        <dbReference type="SAM" id="MobiDB-lite"/>
    </source>
</evidence>
<reference evidence="2 3" key="1">
    <citation type="journal article" date="2018" name="Front. Plant Sci.">
        <title>Red Clover (Trifolium pratense) and Zigzag Clover (T. medium) - A Picture of Genomic Similarities and Differences.</title>
        <authorList>
            <person name="Dluhosova J."/>
            <person name="Istvanek J."/>
            <person name="Nedelnik J."/>
            <person name="Repkova J."/>
        </authorList>
    </citation>
    <scope>NUCLEOTIDE SEQUENCE [LARGE SCALE GENOMIC DNA]</scope>
    <source>
        <strain evidence="3">cv. 10/8</strain>
        <tissue evidence="2">Leaf</tissue>
    </source>
</reference>
<sequence>QFNAKSSSVRLHCALSQAAETESPTGGRSGALTPTPPVTGEVQKIDVSRLYGFEEIDFPVLESEALYTRKAGEEIKDQGEFGSTGR</sequence>
<dbReference type="EMBL" id="LXQA010134243">
    <property type="protein sequence ID" value="MCI23126.1"/>
    <property type="molecule type" value="Genomic_DNA"/>
</dbReference>
<dbReference type="AlphaFoldDB" id="A0A392QHV5"/>
<feature type="region of interest" description="Disordered" evidence="1">
    <location>
        <begin position="15"/>
        <end position="40"/>
    </location>
</feature>
<organism evidence="2 3">
    <name type="scientific">Trifolium medium</name>
    <dbReference type="NCBI Taxonomy" id="97028"/>
    <lineage>
        <taxon>Eukaryota</taxon>
        <taxon>Viridiplantae</taxon>
        <taxon>Streptophyta</taxon>
        <taxon>Embryophyta</taxon>
        <taxon>Tracheophyta</taxon>
        <taxon>Spermatophyta</taxon>
        <taxon>Magnoliopsida</taxon>
        <taxon>eudicotyledons</taxon>
        <taxon>Gunneridae</taxon>
        <taxon>Pentapetalae</taxon>
        <taxon>rosids</taxon>
        <taxon>fabids</taxon>
        <taxon>Fabales</taxon>
        <taxon>Fabaceae</taxon>
        <taxon>Papilionoideae</taxon>
        <taxon>50 kb inversion clade</taxon>
        <taxon>NPAAA clade</taxon>
        <taxon>Hologalegina</taxon>
        <taxon>IRL clade</taxon>
        <taxon>Trifolieae</taxon>
        <taxon>Trifolium</taxon>
    </lineage>
</organism>
<protein>
    <submittedName>
        <fullName evidence="2">Histidine--tRNA ligase cytoplasmic-like</fullName>
    </submittedName>
</protein>